<dbReference type="InterPro" id="IPR006342">
    <property type="entry name" value="FkbM_mtfrase"/>
</dbReference>
<feature type="domain" description="Carrier" evidence="6">
    <location>
        <begin position="1265"/>
        <end position="1343"/>
    </location>
</feature>
<dbReference type="Gene3D" id="3.40.50.1820">
    <property type="entry name" value="alpha/beta hydrolase"/>
    <property type="match status" value="1"/>
</dbReference>
<dbReference type="PANTHER" id="PTHR45527:SF1">
    <property type="entry name" value="FATTY ACID SYNTHASE"/>
    <property type="match status" value="1"/>
</dbReference>
<dbReference type="SUPFAM" id="SSF55469">
    <property type="entry name" value="FMN-dependent nitroreductase-like"/>
    <property type="match status" value="1"/>
</dbReference>
<dbReference type="NCBIfam" id="TIGR01444">
    <property type="entry name" value="fkbM_fam"/>
    <property type="match status" value="1"/>
</dbReference>
<dbReference type="PROSITE" id="PS00012">
    <property type="entry name" value="PHOSPHOPANTETHEINE"/>
    <property type="match status" value="2"/>
</dbReference>
<keyword evidence="3" id="KW-0596">Phosphopantetheine</keyword>
<keyword evidence="4" id="KW-0597">Phosphoprotein</keyword>
<dbReference type="CDD" id="cd17643">
    <property type="entry name" value="A_NRPS_Cytc1-like"/>
    <property type="match status" value="1"/>
</dbReference>
<dbReference type="Pfam" id="PF00975">
    <property type="entry name" value="Thioesterase"/>
    <property type="match status" value="1"/>
</dbReference>
<organism evidence="7 8">
    <name type="scientific">Teichococcus wenyumeiae</name>
    <dbReference type="NCBI Taxonomy" id="2478470"/>
    <lineage>
        <taxon>Bacteria</taxon>
        <taxon>Pseudomonadati</taxon>
        <taxon>Pseudomonadota</taxon>
        <taxon>Alphaproteobacteria</taxon>
        <taxon>Acetobacterales</taxon>
        <taxon>Roseomonadaceae</taxon>
        <taxon>Roseomonas</taxon>
    </lineage>
</organism>
<dbReference type="Gene3D" id="3.40.50.12780">
    <property type="entry name" value="N-terminal domain of ligase-like"/>
    <property type="match status" value="1"/>
</dbReference>
<dbReference type="Pfam" id="PF00881">
    <property type="entry name" value="Nitroreductase"/>
    <property type="match status" value="1"/>
</dbReference>
<evidence type="ECO:0000256" key="1">
    <source>
        <dbReference type="ARBA" id="ARBA00001957"/>
    </source>
</evidence>
<comment type="pathway">
    <text evidence="2">Siderophore biosynthesis.</text>
</comment>
<dbReference type="Gene3D" id="3.30.300.30">
    <property type="match status" value="3"/>
</dbReference>
<keyword evidence="8" id="KW-1185">Reference proteome</keyword>
<evidence type="ECO:0000256" key="2">
    <source>
        <dbReference type="ARBA" id="ARBA00004924"/>
    </source>
</evidence>
<accession>A0ABX9VE82</accession>
<dbReference type="SUPFAM" id="SSF53335">
    <property type="entry name" value="S-adenosyl-L-methionine-dependent methyltransferases"/>
    <property type="match status" value="1"/>
</dbReference>
<sequence>MKLDNVADIYPLSPLQQGILFEALVGERRDALYVEQFGYRLRGPLSVAAFRAAWQALLDRHAALRTAFFWDGLDKPVQVVRKALPLPWTELDWRDRDAATQAAAIGALQDADRTAGFAPEQAPLMRLTLARLGEEEWFFLWSHHHLLLDGWCIPILVRELIDLYNAALRGQPPALPPTRPYRDYIRWLQQQDAVAAEAYWRRLLQDFAAPTPLLASLPPVAAGASTGAGHRERRLPTDLGTALEQMARQHRLTLNTVFQGAWALLLARICDVDEVVFGATVSGRPPELRGVEGMVGLFINTLPVRVDIREGEALVPWLARLQDAQRDQDAYGHSPLAEIQRCSAVPGGTPLFETLLVFENFPLTDEAMSQSLEGGIRVETLSVVERTGYPLALAVLPGEQILLRFYHDGARVAAETVDWLAALLETVLRRMVADPAAEPLRLPLADATPAAAAPAIFPVACLHHLFETVAARVPDAVAVALVDDAGHRAGAPLSYAALNAAANRLAHALRARGVGPEVLVGLRLPPGPILLTGMLGILKAGGCYVPVDPAQPEERQAMILEDAGVSLLVTAAALPPLPGPGTFPCLCLDDGAALDGMPDTDPGVALDPSAAAYVIYTSGSTGRPKGVVVEHAQVARLFAATAQWFGFGPSDTWVLFHSAAFDFSVWEIWGALLHGGRLVTVPHLLSRAPREFHAMLGREGVTVLNQTPSAFRPLMEADAALGTPLPALRLVIFGGEALDLASLAPWFARHAEDAPRLVNMYGITETTVHVTAHVIRAADAVPGPSLIGEAIPDLCLQVLDRFGAPVPPGLPGELHVGGAGVARGYLGRPELTAERFPTDATGRRTYRSGDLVRRLPGTPPRYAYLGRADHQVKIRGYRIEPGEVAAHVSAHPGVAECHVLAEPEAGTGSNRLVAYVVPHPVRAAAVRRGLRRDAAPAGATTRLPNGLRVAELNGNETSFLFREIFEDRCYLRHGLTLRPGDVVFDVGANIGLFSLFAAEETDHRARIHAFEPAEPVHAVLARNFALHGIAGTAEAVGLAEHEGEAALRYFPHLSIMSGRGAEAGAVRDTVLAYERDRGAGAVAEDVLDYRLESELLRARFTTLSAAMRERGVERIDFLKIDVEDGEAEVLRGIAPQDWPRIHQVVVEVHDAGGRAEAVAALLRGQGFTVAAEAPMGAGGAVPLVNLYARRGAPRPAVEEDGERWSRPDALVASLRDALGRALPAHMMPAEFRLLDAMPLTGNGKVDRRALARHAVAELAAPVALPPIGEDEVLLAAIWAEVLGRDAARPLGRDENFFELGGHSLLATRVASRVRDAFAVDLPIREVFEHPTVAALAACLAAHRRRGGAPVVALPAVTSDPAARHEPFPLTEIQQAYWLGRDTGFELGNVATHGYLEADCPGLDLPRFEQAWQRLVERHDMLRMVVLPGGMQQVRPPAAPYRIVVQDLRGCLAPGREAALADWRAVLSHQLLDAAEGPLFDLRASLLDGDLTRLHLSIDALWGDAHSLRVLMAELFQLYHAPATALPPLELTFRDYVLAEQGWRDTPWYAESLRYWQERLADFPPGPDLPLATSPSALRNPRFDRRAGRLEAADWQALKQRAARAGMTPTGVLLAAFADVLTAWSKSPRFTINLTLFNRHPVHPAVNRVVGDFTSLVLLAVDNGPAATFQARARRLQRQLWQDLDHRYVNGVTVLRELARRNGGTPVAMPVVFTSTLALAAGSEAAAPPGEVVFSITQTPQVWLDHKVSEAGGALKFEWDAIEALFPPGMLDAMFHDYAAHLLRLAQSDTAWKENSAERLPPPAQMAARNAANATAAPLPAGLLHQPWLDALPAAGARLAVLDAEGTLTHDALAARARAVAAQLGPLPAGQPVAVVMEKGWAQLAASLGVLMAGGAYVPLDPELPRERLAQLLARLDARVVLTQPWLRDRLPWPAELRVMAVEAGPARPDAAPDAAAAAAHDLAYVIFTSGSTGQPKGVMIDHRAALNTVADINARFGIGPADRVLSLSALGFDLSVYDIFGLLGAGGAVVLPRPDRRRDPDHWLALMADATVTVWNTVPALMVMLLDHLEERGLQPPPGLRLVLLSGDWIPLSLPDRIRAFWPEAEVVSLGGATEASIWSVAHPAGAPEPGWKSIPYGRPLANQAFHVLDGNLAPRPDWVPGELFIAGAGLAQGYWRDRERTEASFIRHPRTGERLYRTGDLGRYRPDGTLEFLGREDHQIKLRGHRIELGEVEAALLLHPEVRDAVVTLQGERHGPQHLVAHVVLEEAGAGAGDAADPDAAGVLHDAGERLRFKLSHPGLRADLPEHDGVVLPAPDAEQREALLRRRSHRRFAAGAVGLEALAGLLTGLMAWDAGGALPRRAYPSAGSLYPVQAYLSVKSGRVAGLEGGLYYYHPLRHRLLPVSSAPAEAALFGPAGGYNRQVEADAAFVLFLVGRPAAIAPLYGDAADSFALLEAGAMMQLLMQQAPEHGIGLCPVGRMDFAPLGDRLRLEHGQTLLQGLLGGLPEPTAATTWPEEPAAAEPPAQRLARHLAAHLPGYMLPAAILPLSAMPLTGNGKVDRAALRQAAPPAVLQPTGFTAPRDWLEQALAAQWQAVLDRDAPLGTDDNFFDLGGNSLLAVRLAASLTRHFGHPLMLTEIFNNPTVAEMAALLRGHVRPSGGSSLVPMRRGGGDMPFFCFPGSGGHALYLYHLARHMPAEVPFYALQSAAVDGDSPPLERIEAMAEHFIGLIRSVQPQGPYRLGGHSLGAKIALEVAQRLLEAGDTVEVVAVFDGLPFFEGEAVPVQWDDTRWLAGLMRAAAEFGGAEAEEEGVLAASLAPLDPEARLHRVKAALERHRFLPEGASLPQVRAMVALFRANTRAHLCYRPKPVRAVPVALFSPSGQASAARDAMRRAWAAIGPVALHVTPGTHLTMLAEPHVPGLAEVLAAVLRR</sequence>
<dbReference type="CDD" id="cd19535">
    <property type="entry name" value="Cyc_NRPS"/>
    <property type="match status" value="1"/>
</dbReference>
<dbReference type="Pfam" id="PF00501">
    <property type="entry name" value="AMP-binding"/>
    <property type="match status" value="2"/>
</dbReference>
<dbReference type="InterPro" id="IPR001031">
    <property type="entry name" value="Thioesterase"/>
</dbReference>
<dbReference type="NCBIfam" id="TIGR01733">
    <property type="entry name" value="AA-adenyl-dom"/>
    <property type="match status" value="2"/>
</dbReference>
<evidence type="ECO:0000259" key="6">
    <source>
        <dbReference type="PROSITE" id="PS50075"/>
    </source>
</evidence>
<evidence type="ECO:0000256" key="3">
    <source>
        <dbReference type="ARBA" id="ARBA00022450"/>
    </source>
</evidence>
<dbReference type="SMART" id="SM00823">
    <property type="entry name" value="PKS_PP"/>
    <property type="match status" value="2"/>
</dbReference>
<protein>
    <submittedName>
        <fullName evidence="7">Amino acid adenylation domain-containing protein</fullName>
    </submittedName>
</protein>
<dbReference type="SUPFAM" id="SSF56801">
    <property type="entry name" value="Acetyl-CoA synthetase-like"/>
    <property type="match status" value="2"/>
</dbReference>
<dbReference type="InterPro" id="IPR009081">
    <property type="entry name" value="PP-bd_ACP"/>
</dbReference>
<dbReference type="Gene3D" id="1.10.1200.10">
    <property type="entry name" value="ACP-like"/>
    <property type="match status" value="2"/>
</dbReference>
<dbReference type="Gene3D" id="2.30.38.10">
    <property type="entry name" value="Luciferase, Domain 3"/>
    <property type="match status" value="1"/>
</dbReference>
<dbReference type="Gene3D" id="3.40.50.980">
    <property type="match status" value="2"/>
</dbReference>
<dbReference type="InterPro" id="IPR042099">
    <property type="entry name" value="ANL_N_sf"/>
</dbReference>
<dbReference type="Pfam" id="PF00550">
    <property type="entry name" value="PP-binding"/>
    <property type="match status" value="2"/>
</dbReference>
<dbReference type="InterPro" id="IPR023213">
    <property type="entry name" value="CAT-like_dom_sf"/>
</dbReference>
<dbReference type="Gene3D" id="3.40.50.150">
    <property type="entry name" value="Vaccinia Virus protein VP39"/>
    <property type="match status" value="1"/>
</dbReference>
<dbReference type="InterPro" id="IPR029058">
    <property type="entry name" value="AB_hydrolase_fold"/>
</dbReference>
<dbReference type="InterPro" id="IPR029479">
    <property type="entry name" value="Nitroreductase"/>
</dbReference>
<dbReference type="Gene3D" id="3.40.109.10">
    <property type="entry name" value="NADH Oxidase"/>
    <property type="match status" value="1"/>
</dbReference>
<evidence type="ECO:0000256" key="4">
    <source>
        <dbReference type="ARBA" id="ARBA00022553"/>
    </source>
</evidence>
<dbReference type="SUPFAM" id="SSF47336">
    <property type="entry name" value="ACP-like"/>
    <property type="match status" value="2"/>
</dbReference>
<dbReference type="PROSITE" id="PS50075">
    <property type="entry name" value="CARRIER"/>
    <property type="match status" value="2"/>
</dbReference>
<evidence type="ECO:0000256" key="5">
    <source>
        <dbReference type="ARBA" id="ARBA00022598"/>
    </source>
</evidence>
<dbReference type="InterPro" id="IPR000415">
    <property type="entry name" value="Nitroreductase-like"/>
</dbReference>
<gene>
    <name evidence="7" type="ORF">EBE87_22080</name>
</gene>
<dbReference type="InterPro" id="IPR036736">
    <property type="entry name" value="ACP-like_sf"/>
</dbReference>
<evidence type="ECO:0000313" key="8">
    <source>
        <dbReference type="Proteomes" id="UP000274097"/>
    </source>
</evidence>
<dbReference type="Pfam" id="PF05050">
    <property type="entry name" value="Methyltransf_21"/>
    <property type="match status" value="1"/>
</dbReference>
<evidence type="ECO:0000313" key="7">
    <source>
        <dbReference type="EMBL" id="RMI17549.1"/>
    </source>
</evidence>
<dbReference type="Gene3D" id="3.30.559.10">
    <property type="entry name" value="Chloramphenicol acetyltransferase-like domain"/>
    <property type="match status" value="2"/>
</dbReference>
<reference evidence="7 8" key="1">
    <citation type="submission" date="2018-10" db="EMBL/GenBank/DDBJ databases">
        <title>Roseomonas sp. nov., isolated from feces of Tibetan antelopes in the Qinghai-Tibet plateau, China.</title>
        <authorList>
            <person name="Tian Z."/>
        </authorList>
    </citation>
    <scope>NUCLEOTIDE SEQUENCE [LARGE SCALE GENOMIC DNA]</scope>
    <source>
        <strain evidence="7 8">Z23</strain>
    </source>
</reference>
<dbReference type="InterPro" id="IPR057737">
    <property type="entry name" value="Condensation_MtbB-like"/>
</dbReference>
<dbReference type="Proteomes" id="UP000274097">
    <property type="component" value="Unassembled WGS sequence"/>
</dbReference>
<proteinExistence type="predicted"/>
<dbReference type="InterPro" id="IPR020806">
    <property type="entry name" value="PKS_PP-bd"/>
</dbReference>
<dbReference type="Pfam" id="PF00668">
    <property type="entry name" value="Condensation"/>
    <property type="match status" value="2"/>
</dbReference>
<feature type="domain" description="Carrier" evidence="6">
    <location>
        <begin position="2581"/>
        <end position="2657"/>
    </location>
</feature>
<name>A0ABX9VE82_9PROT</name>
<dbReference type="PANTHER" id="PTHR45527">
    <property type="entry name" value="NONRIBOSOMAL PEPTIDE SYNTHETASE"/>
    <property type="match status" value="1"/>
</dbReference>
<dbReference type="SUPFAM" id="SSF53474">
    <property type="entry name" value="alpha/beta-Hydrolases"/>
    <property type="match status" value="1"/>
</dbReference>
<dbReference type="Gene3D" id="3.30.559.30">
    <property type="entry name" value="Nonribosomal peptide synthetase, condensation domain"/>
    <property type="match status" value="2"/>
</dbReference>
<dbReference type="InterPro" id="IPR045851">
    <property type="entry name" value="AMP-bd_C_sf"/>
</dbReference>
<dbReference type="CDD" id="cd19543">
    <property type="entry name" value="DCL_NRPS"/>
    <property type="match status" value="1"/>
</dbReference>
<dbReference type="RefSeq" id="WP_122140121.1">
    <property type="nucleotide sequence ID" value="NZ_RFLX01000026.1"/>
</dbReference>
<comment type="caution">
    <text evidence="7">The sequence shown here is derived from an EMBL/GenBank/DDBJ whole genome shotgun (WGS) entry which is preliminary data.</text>
</comment>
<dbReference type="InterPro" id="IPR020845">
    <property type="entry name" value="AMP-binding_CS"/>
</dbReference>
<dbReference type="InterPro" id="IPR000873">
    <property type="entry name" value="AMP-dep_synth/lig_dom"/>
</dbReference>
<dbReference type="EMBL" id="RFLX01000026">
    <property type="protein sequence ID" value="RMI17549.1"/>
    <property type="molecule type" value="Genomic_DNA"/>
</dbReference>
<dbReference type="SUPFAM" id="SSF52777">
    <property type="entry name" value="CoA-dependent acyltransferases"/>
    <property type="match status" value="4"/>
</dbReference>
<dbReference type="InterPro" id="IPR010071">
    <property type="entry name" value="AA_adenyl_dom"/>
</dbReference>
<dbReference type="InterPro" id="IPR029063">
    <property type="entry name" value="SAM-dependent_MTases_sf"/>
</dbReference>
<dbReference type="CDD" id="cd02142">
    <property type="entry name" value="McbC_SagB-like_oxidoreductase"/>
    <property type="match status" value="1"/>
</dbReference>
<comment type="cofactor">
    <cofactor evidence="1">
        <name>pantetheine 4'-phosphate</name>
        <dbReference type="ChEBI" id="CHEBI:47942"/>
    </cofactor>
</comment>
<dbReference type="PROSITE" id="PS00455">
    <property type="entry name" value="AMP_BINDING"/>
    <property type="match status" value="2"/>
</dbReference>
<dbReference type="InterPro" id="IPR001242">
    <property type="entry name" value="Condensation_dom"/>
</dbReference>
<keyword evidence="5" id="KW-0436">Ligase</keyword>
<dbReference type="InterPro" id="IPR006162">
    <property type="entry name" value="Ppantetheine_attach_site"/>
</dbReference>